<dbReference type="InterPro" id="IPR013249">
    <property type="entry name" value="RNA_pol_sigma70_r4_t2"/>
</dbReference>
<name>A0ABY8I034_9BURK</name>
<dbReference type="InterPro" id="IPR007627">
    <property type="entry name" value="RNA_pol_sigma70_r2"/>
</dbReference>
<dbReference type="InterPro" id="IPR014284">
    <property type="entry name" value="RNA_pol_sigma-70_dom"/>
</dbReference>
<evidence type="ECO:0000259" key="5">
    <source>
        <dbReference type="Pfam" id="PF04542"/>
    </source>
</evidence>
<keyword evidence="4" id="KW-0804">Transcription</keyword>
<evidence type="ECO:0000256" key="3">
    <source>
        <dbReference type="ARBA" id="ARBA00023082"/>
    </source>
</evidence>
<evidence type="ECO:0000256" key="1">
    <source>
        <dbReference type="ARBA" id="ARBA00010641"/>
    </source>
</evidence>
<dbReference type="SUPFAM" id="SSF88659">
    <property type="entry name" value="Sigma3 and sigma4 domains of RNA polymerase sigma factors"/>
    <property type="match status" value="1"/>
</dbReference>
<dbReference type="NCBIfam" id="NF009180">
    <property type="entry name" value="PRK12528.1"/>
    <property type="match status" value="1"/>
</dbReference>
<protein>
    <submittedName>
        <fullName evidence="7">Sigma-70 family RNA polymerase sigma factor</fullName>
    </submittedName>
</protein>
<dbReference type="PANTHER" id="PTHR43133">
    <property type="entry name" value="RNA POLYMERASE ECF-TYPE SIGMA FACTO"/>
    <property type="match status" value="1"/>
</dbReference>
<sequence>MSTVSPVHAVHLSTLYSEHHGWLYGWLRGKLGNRAEAADLAQDTFLRLLGKRDAAPLREPRGYLATIARGLLIDRYRRQALEQAYLEALAQQAEPTTISAETHAIIIETLLAIDRLLDGLGARTRAVFLLAQIEELSYVDISRRLGVSLPTVKKHLVRAYTECLMLAAA</sequence>
<evidence type="ECO:0000259" key="6">
    <source>
        <dbReference type="Pfam" id="PF08281"/>
    </source>
</evidence>
<feature type="domain" description="RNA polymerase sigma factor 70 region 4 type 2" evidence="6">
    <location>
        <begin position="111"/>
        <end position="163"/>
    </location>
</feature>
<evidence type="ECO:0000256" key="2">
    <source>
        <dbReference type="ARBA" id="ARBA00023015"/>
    </source>
</evidence>
<dbReference type="Pfam" id="PF04542">
    <property type="entry name" value="Sigma70_r2"/>
    <property type="match status" value="1"/>
</dbReference>
<dbReference type="InterPro" id="IPR036388">
    <property type="entry name" value="WH-like_DNA-bd_sf"/>
</dbReference>
<keyword evidence="2" id="KW-0805">Transcription regulation</keyword>
<organism evidence="7 8">
    <name type="scientific">Janthinobacterium rivuli</name>
    <dbReference type="NCBI Taxonomy" id="2751478"/>
    <lineage>
        <taxon>Bacteria</taxon>
        <taxon>Pseudomonadati</taxon>
        <taxon>Pseudomonadota</taxon>
        <taxon>Betaproteobacteria</taxon>
        <taxon>Burkholderiales</taxon>
        <taxon>Oxalobacteraceae</taxon>
        <taxon>Janthinobacterium</taxon>
    </lineage>
</organism>
<dbReference type="Gene3D" id="1.10.1740.10">
    <property type="match status" value="1"/>
</dbReference>
<reference evidence="7 8" key="1">
    <citation type="submission" date="2023-04" db="EMBL/GenBank/DDBJ databases">
        <title>Nanopore sequencing of Janthinobacterium from water.</title>
        <authorList>
            <person name="Ciuchcinski K."/>
            <person name="Rokowska A."/>
            <person name="Dziewit L."/>
        </authorList>
    </citation>
    <scope>NUCLEOTIDE SEQUENCE [LARGE SCALE GENOMIC DNA]</scope>
    <source>
        <strain evidence="7 8">DEMB2</strain>
    </source>
</reference>
<feature type="domain" description="RNA polymerase sigma-70 region 2" evidence="5">
    <location>
        <begin position="15"/>
        <end position="80"/>
    </location>
</feature>
<dbReference type="EMBL" id="CP121464">
    <property type="protein sequence ID" value="WFR77859.1"/>
    <property type="molecule type" value="Genomic_DNA"/>
</dbReference>
<comment type="similarity">
    <text evidence="1">Belongs to the sigma-70 factor family. ECF subfamily.</text>
</comment>
<dbReference type="PANTHER" id="PTHR43133:SF63">
    <property type="entry name" value="RNA POLYMERASE SIGMA FACTOR FECI-RELATED"/>
    <property type="match status" value="1"/>
</dbReference>
<dbReference type="Proteomes" id="UP001219584">
    <property type="component" value="Chromosome"/>
</dbReference>
<dbReference type="InterPro" id="IPR013325">
    <property type="entry name" value="RNA_pol_sigma_r2"/>
</dbReference>
<keyword evidence="8" id="KW-1185">Reference proteome</keyword>
<evidence type="ECO:0000313" key="7">
    <source>
        <dbReference type="EMBL" id="WFR77859.1"/>
    </source>
</evidence>
<dbReference type="NCBIfam" id="TIGR02937">
    <property type="entry name" value="sigma70-ECF"/>
    <property type="match status" value="1"/>
</dbReference>
<evidence type="ECO:0000313" key="8">
    <source>
        <dbReference type="Proteomes" id="UP001219584"/>
    </source>
</evidence>
<keyword evidence="3" id="KW-0731">Sigma factor</keyword>
<accession>A0ABY8I034</accession>
<proteinExistence type="inferred from homology"/>
<dbReference type="InterPro" id="IPR013324">
    <property type="entry name" value="RNA_pol_sigma_r3/r4-like"/>
</dbReference>
<dbReference type="Pfam" id="PF08281">
    <property type="entry name" value="Sigma70_r4_2"/>
    <property type="match status" value="1"/>
</dbReference>
<gene>
    <name evidence="7" type="ORF">P9875_19270</name>
</gene>
<dbReference type="InterPro" id="IPR039425">
    <property type="entry name" value="RNA_pol_sigma-70-like"/>
</dbReference>
<evidence type="ECO:0000256" key="4">
    <source>
        <dbReference type="ARBA" id="ARBA00023163"/>
    </source>
</evidence>
<dbReference type="Gene3D" id="1.10.10.10">
    <property type="entry name" value="Winged helix-like DNA-binding domain superfamily/Winged helix DNA-binding domain"/>
    <property type="match status" value="1"/>
</dbReference>
<dbReference type="SUPFAM" id="SSF88946">
    <property type="entry name" value="Sigma2 domain of RNA polymerase sigma factors"/>
    <property type="match status" value="1"/>
</dbReference>
<dbReference type="RefSeq" id="WP_278316321.1">
    <property type="nucleotide sequence ID" value="NZ_CP121464.1"/>
</dbReference>